<keyword evidence="1" id="KW-0732">Signal</keyword>
<sequence length="42" mass="4797">LQRRHVTLTLTFFHPLLHSLCVCVSYLKSSGATVGQNQRQQQ</sequence>
<evidence type="ECO:0000313" key="2">
    <source>
        <dbReference type="WBParaSite" id="TASK_0000051501-mRNA-1"/>
    </source>
</evidence>
<protein>
    <submittedName>
        <fullName evidence="2">Ovule protein</fullName>
    </submittedName>
</protein>
<dbReference type="WBParaSite" id="TASK_0000051501-mRNA-1">
    <property type="protein sequence ID" value="TASK_0000051501-mRNA-1"/>
    <property type="gene ID" value="TASK_0000051501"/>
</dbReference>
<proteinExistence type="predicted"/>
<organism evidence="2">
    <name type="scientific">Taenia asiatica</name>
    <name type="common">Asian tapeworm</name>
    <dbReference type="NCBI Taxonomy" id="60517"/>
    <lineage>
        <taxon>Eukaryota</taxon>
        <taxon>Metazoa</taxon>
        <taxon>Spiralia</taxon>
        <taxon>Lophotrochozoa</taxon>
        <taxon>Platyhelminthes</taxon>
        <taxon>Cestoda</taxon>
        <taxon>Eucestoda</taxon>
        <taxon>Cyclophyllidea</taxon>
        <taxon>Taeniidae</taxon>
        <taxon>Taenia</taxon>
    </lineage>
</organism>
<reference evidence="2" key="1">
    <citation type="submission" date="2017-02" db="UniProtKB">
        <authorList>
            <consortium name="WormBaseParasite"/>
        </authorList>
    </citation>
    <scope>IDENTIFICATION</scope>
</reference>
<evidence type="ECO:0000256" key="1">
    <source>
        <dbReference type="SAM" id="SignalP"/>
    </source>
</evidence>
<feature type="chain" id="PRO_5006449719" evidence="1">
    <location>
        <begin position="20"/>
        <end position="42"/>
    </location>
</feature>
<feature type="signal peptide" evidence="1">
    <location>
        <begin position="1"/>
        <end position="19"/>
    </location>
</feature>
<name>A0A0R3VTF6_TAEAS</name>
<dbReference type="AlphaFoldDB" id="A0A0R3VTF6"/>
<accession>A0A0R3VTF6</accession>